<name>A0AAW2YI98_9EUKA</name>
<dbReference type="SUPFAM" id="SSF53474">
    <property type="entry name" value="alpha/beta-Hydrolases"/>
    <property type="match status" value="1"/>
</dbReference>
<dbReference type="Gene3D" id="3.40.50.1820">
    <property type="entry name" value="alpha/beta hydrolase"/>
    <property type="match status" value="1"/>
</dbReference>
<dbReference type="GO" id="GO:0016787">
    <property type="term" value="F:hydrolase activity"/>
    <property type="evidence" value="ECO:0007669"/>
    <property type="project" value="InterPro"/>
</dbReference>
<dbReference type="PANTHER" id="PTHR17630:SF44">
    <property type="entry name" value="PROTEIN AIM2"/>
    <property type="match status" value="1"/>
</dbReference>
<organism evidence="2 3">
    <name type="scientific">Acrasis kona</name>
    <dbReference type="NCBI Taxonomy" id="1008807"/>
    <lineage>
        <taxon>Eukaryota</taxon>
        <taxon>Discoba</taxon>
        <taxon>Heterolobosea</taxon>
        <taxon>Tetramitia</taxon>
        <taxon>Eutetramitia</taxon>
        <taxon>Acrasidae</taxon>
        <taxon>Acrasis</taxon>
    </lineage>
</organism>
<dbReference type="InterPro" id="IPR002925">
    <property type="entry name" value="Dienelactn_hydro"/>
</dbReference>
<feature type="domain" description="Dienelactone hydrolase" evidence="1">
    <location>
        <begin position="28"/>
        <end position="241"/>
    </location>
</feature>
<comment type="caution">
    <text evidence="2">The sequence shown here is derived from an EMBL/GenBank/DDBJ whole genome shotgun (WGS) entry which is preliminary data.</text>
</comment>
<evidence type="ECO:0000313" key="2">
    <source>
        <dbReference type="EMBL" id="KAL0477078.1"/>
    </source>
</evidence>
<dbReference type="InterPro" id="IPR029058">
    <property type="entry name" value="AB_hydrolase_fold"/>
</dbReference>
<sequence>MSGSCCFKGHIHTGEPKGTTIKLAGTETYFAEAEKFDGRALLFLSDAFGLELVNNKLLVDSFAKQANLNVYMPDQFNGNPAPISALQGVPFDFMAWGKSFSKEACYDNNVKFANELKEKHGVTKLAVIGYCWGGFSTLMIGATDIANAVAVAHPSRLDFPGDIERIKKPCLFLCAEVDHQFPLENVEKSKEILKDRPEGHKFVQYPGTNHGFAVRFNGDDEVAAKAAEDAFQQAIQFFNKHL</sequence>
<evidence type="ECO:0000259" key="1">
    <source>
        <dbReference type="Pfam" id="PF01738"/>
    </source>
</evidence>
<dbReference type="EMBL" id="JAOPGA020000138">
    <property type="protein sequence ID" value="KAL0477078.1"/>
    <property type="molecule type" value="Genomic_DNA"/>
</dbReference>
<reference evidence="2 3" key="1">
    <citation type="submission" date="2024-03" db="EMBL/GenBank/DDBJ databases">
        <title>The Acrasis kona genome and developmental transcriptomes reveal deep origins of eukaryotic multicellular pathways.</title>
        <authorList>
            <person name="Sheikh S."/>
            <person name="Fu C.-J."/>
            <person name="Brown M.W."/>
            <person name="Baldauf S.L."/>
        </authorList>
    </citation>
    <scope>NUCLEOTIDE SEQUENCE [LARGE SCALE GENOMIC DNA]</scope>
    <source>
        <strain evidence="2 3">ATCC MYA-3509</strain>
    </source>
</reference>
<keyword evidence="3" id="KW-1185">Reference proteome</keyword>
<protein>
    <submittedName>
        <fullName evidence="2">AIM2</fullName>
    </submittedName>
</protein>
<dbReference type="Pfam" id="PF01738">
    <property type="entry name" value="DLH"/>
    <property type="match status" value="1"/>
</dbReference>
<evidence type="ECO:0000313" key="3">
    <source>
        <dbReference type="Proteomes" id="UP001431209"/>
    </source>
</evidence>
<proteinExistence type="predicted"/>
<dbReference type="Proteomes" id="UP001431209">
    <property type="component" value="Unassembled WGS sequence"/>
</dbReference>
<dbReference type="PANTHER" id="PTHR17630">
    <property type="entry name" value="DIENELACTONE HYDROLASE"/>
    <property type="match status" value="1"/>
</dbReference>
<gene>
    <name evidence="2" type="ORF">AKO1_006217</name>
</gene>
<dbReference type="AlphaFoldDB" id="A0AAW2YI98"/>
<accession>A0AAW2YI98</accession>